<organism evidence="1 2">
    <name type="scientific">Kitasatospora atroaurantiaca</name>
    <dbReference type="NCBI Taxonomy" id="285545"/>
    <lineage>
        <taxon>Bacteria</taxon>
        <taxon>Bacillati</taxon>
        <taxon>Actinomycetota</taxon>
        <taxon>Actinomycetes</taxon>
        <taxon>Kitasatosporales</taxon>
        <taxon>Streptomycetaceae</taxon>
        <taxon>Kitasatospora</taxon>
    </lineage>
</organism>
<dbReference type="Proteomes" id="UP000318416">
    <property type="component" value="Unassembled WGS sequence"/>
</dbReference>
<dbReference type="EMBL" id="VIVR01000001">
    <property type="protein sequence ID" value="TWE20821.1"/>
    <property type="molecule type" value="Genomic_DNA"/>
</dbReference>
<name>A0A561EYY7_9ACTN</name>
<sequence length="200" mass="20653">MEAAVETVQDVPMTDETKAPAHARSGFRHWAVVAAGCAAVVAGALAANPAEGGVTPTRPPVQALQPAEAPDPTKAELPLDCGPFPVTVGLHFSAQLEGRPTTVAAAHCAADNGTPPDGAYLLTAGPDGKPVVKATLVRPEEGLTVTELKLRSDGTIVGRARGYSNDDVPRCCPDLVLDLTWTHKAGQWVRTETRAPAAGV</sequence>
<proteinExistence type="predicted"/>
<reference evidence="1 2" key="1">
    <citation type="submission" date="2019-06" db="EMBL/GenBank/DDBJ databases">
        <title>Sequencing the genomes of 1000 actinobacteria strains.</title>
        <authorList>
            <person name="Klenk H.-P."/>
        </authorList>
    </citation>
    <scope>NUCLEOTIDE SEQUENCE [LARGE SCALE GENOMIC DNA]</scope>
    <source>
        <strain evidence="1 2">DSM 41649</strain>
    </source>
</reference>
<accession>A0A561EYY7</accession>
<evidence type="ECO:0000313" key="2">
    <source>
        <dbReference type="Proteomes" id="UP000318416"/>
    </source>
</evidence>
<dbReference type="AlphaFoldDB" id="A0A561EYY7"/>
<evidence type="ECO:0000313" key="1">
    <source>
        <dbReference type="EMBL" id="TWE20821.1"/>
    </source>
</evidence>
<protein>
    <submittedName>
        <fullName evidence="1">Uncharacterized protein</fullName>
    </submittedName>
</protein>
<keyword evidence="2" id="KW-1185">Reference proteome</keyword>
<gene>
    <name evidence="1" type="ORF">FB465_5980</name>
</gene>
<comment type="caution">
    <text evidence="1">The sequence shown here is derived from an EMBL/GenBank/DDBJ whole genome shotgun (WGS) entry which is preliminary data.</text>
</comment>